<protein>
    <recommendedName>
        <fullName evidence="14">Aspartokinase</fullName>
        <ecNumber evidence="14">2.7.2.4</ecNumber>
    </recommendedName>
</protein>
<feature type="binding site" evidence="13">
    <location>
        <position position="216"/>
    </location>
    <ligand>
        <name>ATP</name>
        <dbReference type="ChEBI" id="CHEBI:30616"/>
    </ligand>
</feature>
<dbReference type="Gene3D" id="3.30.2130.10">
    <property type="entry name" value="VC0802-like"/>
    <property type="match status" value="1"/>
</dbReference>
<dbReference type="InterPro" id="IPR045865">
    <property type="entry name" value="ACT-like_dom_sf"/>
</dbReference>
<dbReference type="GO" id="GO:0005524">
    <property type="term" value="F:ATP binding"/>
    <property type="evidence" value="ECO:0007669"/>
    <property type="project" value="UniProtKB-KW"/>
</dbReference>
<dbReference type="InterPro" id="IPR054352">
    <property type="entry name" value="ACT_Aspartokinase"/>
</dbReference>
<evidence type="ECO:0000256" key="9">
    <source>
        <dbReference type="ARBA" id="ARBA00022840"/>
    </source>
</evidence>
<evidence type="ECO:0000256" key="6">
    <source>
        <dbReference type="ARBA" id="ARBA00022679"/>
    </source>
</evidence>
<dbReference type="PANTHER" id="PTHR21499:SF67">
    <property type="entry name" value="ASPARTOKINASE 3"/>
    <property type="match status" value="1"/>
</dbReference>
<feature type="binding site" evidence="13">
    <location>
        <position position="50"/>
    </location>
    <ligand>
        <name>substrate</name>
    </ligand>
</feature>
<dbReference type="PROSITE" id="PS00324">
    <property type="entry name" value="ASPARTOKINASE"/>
    <property type="match status" value="1"/>
</dbReference>
<name>A0A810PYH4_9FIRM</name>
<evidence type="ECO:0000256" key="7">
    <source>
        <dbReference type="ARBA" id="ARBA00022741"/>
    </source>
</evidence>
<keyword evidence="10" id="KW-0220">Diaminopimelate biosynthesis</keyword>
<keyword evidence="6 14" id="KW-0808">Transferase</keyword>
<feature type="binding site" evidence="13">
    <location>
        <begin position="205"/>
        <end position="206"/>
    </location>
    <ligand>
        <name>ATP</name>
        <dbReference type="ChEBI" id="CHEBI:30616"/>
    </ligand>
</feature>
<feature type="binding site" evidence="13">
    <location>
        <begin position="6"/>
        <end position="9"/>
    </location>
    <ligand>
        <name>ATP</name>
        <dbReference type="ChEBI" id="CHEBI:30616"/>
    </ligand>
</feature>
<feature type="binding site" evidence="13">
    <location>
        <position position="115"/>
    </location>
    <ligand>
        <name>substrate</name>
    </ligand>
</feature>
<sequence length="439" mass="48752">MLKVLKFGGSSMADAKQFEKVKSIVQADPARRVVIVSAAGKRFSDDHKLTDLLYLCYAHLKYGVSCDTVFDMIRSRYMEIRDDLGLKTDLETEFAALRKKMDAGISQDELVSRGEYFAARLMADYLGYDFLDSELWLKFNLDGTVDQEKSYEILARTASGRRVVIPGFYGTMPDGSIKTFTRGGSDITGALAAAALDADVYENWTDVSGFLMADPRIVKDPLPIERITYSELRELSYIGAQVLHEGTIFPVREKNIPLNIRNTNQPEHPGTMIMESFDETEESLDGNFITGIAGRKNFSVITITKNGMSNEVGVLRRILEVLEKYQLVLEYLPSGIDSVSLVVAADKLRPCQYQLLGDIQKMLKPDSIHVTEDMAIVAAVGRKMAFKPGTSGKIFAALGENGINIRMITQGPDELNIIVGVDNKDFAGAIRVLYDSFVK</sequence>
<evidence type="ECO:0000256" key="15">
    <source>
        <dbReference type="RuleBase" id="RU004249"/>
    </source>
</evidence>
<evidence type="ECO:0000256" key="2">
    <source>
        <dbReference type="ARBA" id="ARBA00004766"/>
    </source>
</evidence>
<comment type="catalytic activity">
    <reaction evidence="12 14">
        <text>L-aspartate + ATP = 4-phospho-L-aspartate + ADP</text>
        <dbReference type="Rhea" id="RHEA:23776"/>
        <dbReference type="ChEBI" id="CHEBI:29991"/>
        <dbReference type="ChEBI" id="CHEBI:30616"/>
        <dbReference type="ChEBI" id="CHEBI:57535"/>
        <dbReference type="ChEBI" id="CHEBI:456216"/>
        <dbReference type="EC" id="2.7.2.4"/>
    </reaction>
</comment>
<dbReference type="KEGG" id="vfa:MM35RIKEN_13690"/>
<evidence type="ECO:0000313" key="18">
    <source>
        <dbReference type="Proteomes" id="UP000681343"/>
    </source>
</evidence>
<accession>A0A810PYH4</accession>
<dbReference type="InterPro" id="IPR001341">
    <property type="entry name" value="Asp_kinase"/>
</dbReference>
<evidence type="ECO:0000256" key="12">
    <source>
        <dbReference type="ARBA" id="ARBA00047872"/>
    </source>
</evidence>
<dbReference type="GO" id="GO:0005829">
    <property type="term" value="C:cytosol"/>
    <property type="evidence" value="ECO:0007669"/>
    <property type="project" value="TreeGrafter"/>
</dbReference>
<comment type="pathway">
    <text evidence="4 15">Amino-acid biosynthesis; L-threonine biosynthesis; L-threonine from L-aspartate: step 1/5.</text>
</comment>
<comment type="pathway">
    <text evidence="2 15">Amino-acid biosynthesis; L-lysine biosynthesis via DAP pathway; (S)-tetrahydrodipicolinate from L-aspartate: step 1/4.</text>
</comment>
<comment type="pathway">
    <text evidence="3 15">Amino-acid biosynthesis; L-methionine biosynthesis via de novo pathway; L-homoserine from L-aspartate: step 1/3.</text>
</comment>
<dbReference type="InterPro" id="IPR036393">
    <property type="entry name" value="AceGlu_kinase-like_sf"/>
</dbReference>
<dbReference type="Pfam" id="PF22468">
    <property type="entry name" value="ACT_9"/>
    <property type="match status" value="1"/>
</dbReference>
<dbReference type="PROSITE" id="PS51671">
    <property type="entry name" value="ACT"/>
    <property type="match status" value="1"/>
</dbReference>
<dbReference type="AlphaFoldDB" id="A0A810PYH4"/>
<dbReference type="Proteomes" id="UP000681343">
    <property type="component" value="Chromosome"/>
</dbReference>
<keyword evidence="18" id="KW-1185">Reference proteome</keyword>
<dbReference type="RefSeq" id="WP_228738103.1">
    <property type="nucleotide sequence ID" value="NZ_AP023415.1"/>
</dbReference>
<gene>
    <name evidence="17" type="primary">lysC</name>
    <name evidence="17" type="ORF">MM35RIKEN_13690</name>
</gene>
<evidence type="ECO:0000256" key="5">
    <source>
        <dbReference type="ARBA" id="ARBA00010122"/>
    </source>
</evidence>
<dbReference type="NCBIfam" id="NF006540">
    <property type="entry name" value="PRK09034.1"/>
    <property type="match status" value="1"/>
</dbReference>
<dbReference type="GO" id="GO:0009090">
    <property type="term" value="P:homoserine biosynthetic process"/>
    <property type="evidence" value="ECO:0007669"/>
    <property type="project" value="TreeGrafter"/>
</dbReference>
<dbReference type="GO" id="GO:0009088">
    <property type="term" value="P:threonine biosynthetic process"/>
    <property type="evidence" value="ECO:0007669"/>
    <property type="project" value="UniProtKB-UniPathway"/>
</dbReference>
<dbReference type="InterPro" id="IPR002912">
    <property type="entry name" value="ACT_dom"/>
</dbReference>
<dbReference type="Pfam" id="PF00696">
    <property type="entry name" value="AA_kinase"/>
    <property type="match status" value="1"/>
</dbReference>
<dbReference type="SUPFAM" id="SSF55021">
    <property type="entry name" value="ACT-like"/>
    <property type="match status" value="2"/>
</dbReference>
<keyword evidence="8 14" id="KW-0418">Kinase</keyword>
<keyword evidence="15" id="KW-0028">Amino-acid biosynthesis</keyword>
<dbReference type="UniPathway" id="UPA00034">
    <property type="reaction ID" value="UER00015"/>
</dbReference>
<evidence type="ECO:0000256" key="13">
    <source>
        <dbReference type="PIRSR" id="PIRSR000726-1"/>
    </source>
</evidence>
<dbReference type="NCBIfam" id="TIGR00657">
    <property type="entry name" value="asp_kinases"/>
    <property type="match status" value="1"/>
</dbReference>
<evidence type="ECO:0000256" key="4">
    <source>
        <dbReference type="ARBA" id="ARBA00005139"/>
    </source>
</evidence>
<evidence type="ECO:0000256" key="1">
    <source>
        <dbReference type="ARBA" id="ARBA00003121"/>
    </source>
</evidence>
<dbReference type="InterPro" id="IPR005260">
    <property type="entry name" value="Asp_kin_monofn"/>
</dbReference>
<dbReference type="PANTHER" id="PTHR21499">
    <property type="entry name" value="ASPARTATE KINASE"/>
    <property type="match status" value="1"/>
</dbReference>
<dbReference type="GO" id="GO:0019877">
    <property type="term" value="P:diaminopimelate biosynthetic process"/>
    <property type="evidence" value="ECO:0007669"/>
    <property type="project" value="UniProtKB-KW"/>
</dbReference>
<dbReference type="GO" id="GO:0009089">
    <property type="term" value="P:lysine biosynthetic process via diaminopimelate"/>
    <property type="evidence" value="ECO:0007669"/>
    <property type="project" value="UniProtKB-UniPathway"/>
</dbReference>
<dbReference type="EC" id="2.7.2.4" evidence="14"/>
<organism evidence="17 18">
    <name type="scientific">Vescimonas fastidiosa</name>
    <dbReference type="NCBI Taxonomy" id="2714353"/>
    <lineage>
        <taxon>Bacteria</taxon>
        <taxon>Bacillati</taxon>
        <taxon>Bacillota</taxon>
        <taxon>Clostridia</taxon>
        <taxon>Eubacteriales</taxon>
        <taxon>Oscillospiraceae</taxon>
        <taxon>Vescimonas</taxon>
    </lineage>
</organism>
<proteinExistence type="inferred from homology"/>
<evidence type="ECO:0000256" key="11">
    <source>
        <dbReference type="ARBA" id="ARBA00023154"/>
    </source>
</evidence>
<dbReference type="SUPFAM" id="SSF53633">
    <property type="entry name" value="Carbamate kinase-like"/>
    <property type="match status" value="1"/>
</dbReference>
<dbReference type="UniPathway" id="UPA00051">
    <property type="reaction ID" value="UER00462"/>
</dbReference>
<keyword evidence="9 13" id="KW-0067">ATP-binding</keyword>
<evidence type="ECO:0000256" key="3">
    <source>
        <dbReference type="ARBA" id="ARBA00004986"/>
    </source>
</evidence>
<evidence type="ECO:0000313" key="17">
    <source>
        <dbReference type="EMBL" id="BCK79177.1"/>
    </source>
</evidence>
<evidence type="ECO:0000256" key="14">
    <source>
        <dbReference type="RuleBase" id="RU003448"/>
    </source>
</evidence>
<evidence type="ECO:0000256" key="10">
    <source>
        <dbReference type="ARBA" id="ARBA00022915"/>
    </source>
</evidence>
<dbReference type="FunFam" id="3.30.2130.10:FF:000001">
    <property type="entry name" value="Bifunctional aspartokinase/homoserine dehydrogenase"/>
    <property type="match status" value="1"/>
</dbReference>
<evidence type="ECO:0000259" key="16">
    <source>
        <dbReference type="PROSITE" id="PS51671"/>
    </source>
</evidence>
<reference evidence="17" key="1">
    <citation type="submission" date="2020-09" db="EMBL/GenBank/DDBJ databases">
        <title>New species isolated from human feces.</title>
        <authorList>
            <person name="Kitahara M."/>
            <person name="Shigeno Y."/>
            <person name="Shime M."/>
            <person name="Matsumoto Y."/>
            <person name="Nakamura S."/>
            <person name="Motooka D."/>
            <person name="Fukuoka S."/>
            <person name="Nishikawa H."/>
            <person name="Benno Y."/>
        </authorList>
    </citation>
    <scope>NUCLEOTIDE SEQUENCE</scope>
    <source>
        <strain evidence="17">MM35</strain>
    </source>
</reference>
<dbReference type="CDD" id="cd04892">
    <property type="entry name" value="ACT_AK-like_2"/>
    <property type="match status" value="1"/>
</dbReference>
<comment type="similarity">
    <text evidence="5 14">Belongs to the aspartokinase family.</text>
</comment>
<keyword evidence="11" id="KW-0457">Lysine biosynthesis</keyword>
<feature type="domain" description="ACT" evidence="16">
    <location>
        <begin position="379"/>
        <end position="439"/>
    </location>
</feature>
<dbReference type="EMBL" id="AP023415">
    <property type="protein sequence ID" value="BCK79177.1"/>
    <property type="molecule type" value="Genomic_DNA"/>
</dbReference>
<dbReference type="Gene3D" id="3.40.1160.10">
    <property type="entry name" value="Acetylglutamate kinase-like"/>
    <property type="match status" value="1"/>
</dbReference>
<dbReference type="UniPathway" id="UPA00050">
    <property type="reaction ID" value="UER00461"/>
</dbReference>
<dbReference type="InterPro" id="IPR018042">
    <property type="entry name" value="Aspartate_kinase_CS"/>
</dbReference>
<comment type="function">
    <text evidence="1">Catalyzes the phosphorylation of the beta-carboxyl group of aspartic acid with ATP to yield 4-phospho-L-aspartate, which is involved in the branched biosynthetic pathway leading to the biosynthesis of amino acids threonine, isoleucine and methionine.</text>
</comment>
<dbReference type="InterPro" id="IPR001048">
    <property type="entry name" value="Asp/Glu/Uridylate_kinase"/>
</dbReference>
<dbReference type="GO" id="GO:0004072">
    <property type="term" value="F:aspartate kinase activity"/>
    <property type="evidence" value="ECO:0007669"/>
    <property type="project" value="UniProtKB-EC"/>
</dbReference>
<evidence type="ECO:0000256" key="8">
    <source>
        <dbReference type="ARBA" id="ARBA00022777"/>
    </source>
</evidence>
<dbReference type="PIRSF" id="PIRSF000726">
    <property type="entry name" value="Asp_kin"/>
    <property type="match status" value="1"/>
</dbReference>
<keyword evidence="7 13" id="KW-0547">Nucleotide-binding</keyword>